<dbReference type="InterPro" id="IPR029063">
    <property type="entry name" value="SAM-dependent_MTases_sf"/>
</dbReference>
<dbReference type="AlphaFoldDB" id="A0A0A1PIX7"/>
<dbReference type="InterPro" id="IPR041698">
    <property type="entry name" value="Methyltransf_25"/>
</dbReference>
<dbReference type="Proteomes" id="UP000242381">
    <property type="component" value="Unassembled WGS sequence"/>
</dbReference>
<name>A0A0A1PIX7_RHIZD</name>
<dbReference type="GO" id="GO:0032259">
    <property type="term" value="P:methylation"/>
    <property type="evidence" value="ECO:0007669"/>
    <property type="project" value="UniProtKB-KW"/>
</dbReference>
<organism evidence="2 3">
    <name type="scientific">Rhizopus microsporus</name>
    <dbReference type="NCBI Taxonomy" id="58291"/>
    <lineage>
        <taxon>Eukaryota</taxon>
        <taxon>Fungi</taxon>
        <taxon>Fungi incertae sedis</taxon>
        <taxon>Mucoromycota</taxon>
        <taxon>Mucoromycotina</taxon>
        <taxon>Mucoromycetes</taxon>
        <taxon>Mucorales</taxon>
        <taxon>Mucorineae</taxon>
        <taxon>Rhizopodaceae</taxon>
        <taxon>Rhizopus</taxon>
    </lineage>
</organism>
<sequence>MPTVSLYNNDTPISHRLTNLIRQSSLPNLSYRANKNTKTYGYSEDIQRILSGAHTLGIEDLKYILYTNKSSLTSSLSDQPGYSRRKTSEVDDYYHQYKRKPSSGSVGTTDSGIDISSIKKAGHTKSILPKDESEIDRMVSQHYILRTAFDSDFSAPVSSLINHKKKVKKTPVVVLDVGCGAGTWTMEMAVQFPHATFIGIEKAPLFPRDIKPRNCNFMIFDTSDNNYRLPFEDNSVDYIFQRDANWELTGSAWVPLVQEFYRILKPGGWIELVEQDIETQSSSSDEGFLIDKIIDILSSHQHDPFISKRLSSILAVVGFRSIKSDFQSIPLGWGYSKCSRNKAQSICSEYARASAMQHLLLLKSLRPWFTQDGQKSKSKFDSCINKLLADWHQARSYVNWHKSIGQKPYS</sequence>
<dbReference type="PANTHER" id="PTHR43591:SF24">
    <property type="entry name" value="2-METHOXY-6-POLYPRENYL-1,4-BENZOQUINOL METHYLASE, MITOCHONDRIAL"/>
    <property type="match status" value="1"/>
</dbReference>
<feature type="domain" description="Methyltransferase" evidence="1">
    <location>
        <begin position="174"/>
        <end position="268"/>
    </location>
</feature>
<dbReference type="Gene3D" id="3.40.50.150">
    <property type="entry name" value="Vaccinia Virus protein VP39"/>
    <property type="match status" value="1"/>
</dbReference>
<dbReference type="VEuPathDB" id="FungiDB:BCV72DRAFT_201963"/>
<dbReference type="Pfam" id="PF13649">
    <property type="entry name" value="Methyltransf_25"/>
    <property type="match status" value="1"/>
</dbReference>
<dbReference type="CDD" id="cd02440">
    <property type="entry name" value="AdoMet_MTases"/>
    <property type="match status" value="1"/>
</dbReference>
<accession>A0A0A1PIX7</accession>
<keyword evidence="2" id="KW-0489">Methyltransferase</keyword>
<dbReference type="SUPFAM" id="SSF53335">
    <property type="entry name" value="S-adenosyl-L-methionine-dependent methyltransferases"/>
    <property type="match status" value="1"/>
</dbReference>
<gene>
    <name evidence="2" type="ORF">BCV71DRAFT_203826</name>
</gene>
<evidence type="ECO:0000313" key="3">
    <source>
        <dbReference type="Proteomes" id="UP000242381"/>
    </source>
</evidence>
<evidence type="ECO:0000259" key="1">
    <source>
        <dbReference type="Pfam" id="PF13649"/>
    </source>
</evidence>
<protein>
    <submittedName>
        <fullName evidence="2">S-adenosyl-L-methionine-dependent methyltransferase</fullName>
    </submittedName>
</protein>
<evidence type="ECO:0000313" key="2">
    <source>
        <dbReference type="EMBL" id="ORE15088.1"/>
    </source>
</evidence>
<keyword evidence="2" id="KW-0808">Transferase</keyword>
<reference evidence="2 3" key="1">
    <citation type="journal article" date="2016" name="Proc. Natl. Acad. Sci. U.S.A.">
        <title>Lipid metabolic changes in an early divergent fungus govern the establishment of a mutualistic symbiosis with endobacteria.</title>
        <authorList>
            <person name="Lastovetsky O.A."/>
            <person name="Gaspar M.L."/>
            <person name="Mondo S.J."/>
            <person name="LaButti K.M."/>
            <person name="Sandor L."/>
            <person name="Grigoriev I.V."/>
            <person name="Henry S.A."/>
            <person name="Pawlowska T.E."/>
        </authorList>
    </citation>
    <scope>NUCLEOTIDE SEQUENCE [LARGE SCALE GENOMIC DNA]</scope>
    <source>
        <strain evidence="2 3">ATCC 11559</strain>
    </source>
</reference>
<dbReference type="EMBL" id="KV921439">
    <property type="protein sequence ID" value="ORE15088.1"/>
    <property type="molecule type" value="Genomic_DNA"/>
</dbReference>
<proteinExistence type="predicted"/>
<dbReference type="GO" id="GO:0008168">
    <property type="term" value="F:methyltransferase activity"/>
    <property type="evidence" value="ECO:0007669"/>
    <property type="project" value="UniProtKB-KW"/>
</dbReference>
<dbReference type="PANTHER" id="PTHR43591">
    <property type="entry name" value="METHYLTRANSFERASE"/>
    <property type="match status" value="1"/>
</dbReference>